<evidence type="ECO:0000256" key="7">
    <source>
        <dbReference type="SAM" id="MobiDB-lite"/>
    </source>
</evidence>
<dbReference type="CDD" id="cd00167">
    <property type="entry name" value="SANT"/>
    <property type="match status" value="1"/>
</dbReference>
<protein>
    <recommendedName>
        <fullName evidence="14">HTH myb-type domain-containing protein</fullName>
    </recommendedName>
</protein>
<sequence length="311" mass="33714">MVKESARKCSHCGNNGHNSRTCCNGKSGVCVKLFGVNILAEKKGEDSMRKCKSMGNIVACHGEIVAADDDGYSSDGPVHSRRAHERKKGVPWTEDEHRAFLAGLERLGKGDWRGISKNHVRSRTPTQVASHAQKYFIRLTSGDKKKRRTSLFDMSVKKPGTHDSPPPQVPPDRTAEILPQGDDSPVAANLNHLGHSKTQAIGTSAEVARPLEVTPVVPIAASYGVPDFRQMPYMPMVGVPSIGQNFPGATDIPTVSFVPVMNIPNHGYFYMPNSYGNYATCAPYMSQSPRGLLPQQLLHGPSQAGPLNFSG</sequence>
<dbReference type="PANTHER" id="PTHR44191">
    <property type="entry name" value="TRANSCRIPTION FACTOR KUA1"/>
    <property type="match status" value="1"/>
</dbReference>
<keyword evidence="5" id="KW-0539">Nucleus</keyword>
<feature type="domain" description="CCHC-type" evidence="9">
    <location>
        <begin position="7"/>
        <end position="22"/>
    </location>
</feature>
<gene>
    <name evidence="12" type="ORF">C3L33_03042</name>
</gene>
<keyword evidence="6" id="KW-0479">Metal-binding</keyword>
<feature type="non-terminal residue" evidence="12">
    <location>
        <position position="1"/>
    </location>
</feature>
<feature type="region of interest" description="Disordered" evidence="7">
    <location>
        <begin position="71"/>
        <end position="90"/>
    </location>
</feature>
<dbReference type="InterPro" id="IPR017884">
    <property type="entry name" value="SANT_dom"/>
</dbReference>
<evidence type="ECO:0000256" key="1">
    <source>
        <dbReference type="ARBA" id="ARBA00004123"/>
    </source>
</evidence>
<dbReference type="GO" id="GO:0003677">
    <property type="term" value="F:DNA binding"/>
    <property type="evidence" value="ECO:0007669"/>
    <property type="project" value="UniProtKB-KW"/>
</dbReference>
<dbReference type="InterPro" id="IPR006447">
    <property type="entry name" value="Myb_dom_plants"/>
</dbReference>
<dbReference type="PROSITE" id="PS50090">
    <property type="entry name" value="MYB_LIKE"/>
    <property type="match status" value="1"/>
</dbReference>
<dbReference type="PANTHER" id="PTHR44191:SF45">
    <property type="entry name" value="TRANSCRIPTION FACTOR MYB1R1-LIKE"/>
    <property type="match status" value="1"/>
</dbReference>
<accession>A0A6A4MG23</accession>
<dbReference type="InterPro" id="IPR052245">
    <property type="entry name" value="Plant_Stress_Dev_TF"/>
</dbReference>
<comment type="subcellular location">
    <subcellularLocation>
        <location evidence="1">Nucleus</location>
    </subcellularLocation>
</comment>
<dbReference type="SMART" id="SM00717">
    <property type="entry name" value="SANT"/>
    <property type="match status" value="1"/>
</dbReference>
<feature type="region of interest" description="Disordered" evidence="7">
    <location>
        <begin position="155"/>
        <end position="174"/>
    </location>
</feature>
<dbReference type="EMBL" id="QEFC01000307">
    <property type="protein sequence ID" value="KAE9465028.1"/>
    <property type="molecule type" value="Genomic_DNA"/>
</dbReference>
<feature type="domain" description="SANT" evidence="10">
    <location>
        <begin position="92"/>
        <end position="140"/>
    </location>
</feature>
<dbReference type="GO" id="GO:0005634">
    <property type="term" value="C:nucleus"/>
    <property type="evidence" value="ECO:0007669"/>
    <property type="project" value="UniProtKB-SubCell"/>
</dbReference>
<keyword evidence="6" id="KW-0862">Zinc</keyword>
<evidence type="ECO:0000313" key="12">
    <source>
        <dbReference type="EMBL" id="KAE9465028.1"/>
    </source>
</evidence>
<dbReference type="Proteomes" id="UP000428333">
    <property type="component" value="Linkage Group LG02"/>
</dbReference>
<evidence type="ECO:0000259" key="8">
    <source>
        <dbReference type="PROSITE" id="PS50090"/>
    </source>
</evidence>
<evidence type="ECO:0000313" key="13">
    <source>
        <dbReference type="Proteomes" id="UP000428333"/>
    </source>
</evidence>
<dbReference type="SUPFAM" id="SSF46689">
    <property type="entry name" value="Homeodomain-like"/>
    <property type="match status" value="1"/>
</dbReference>
<evidence type="ECO:0000256" key="2">
    <source>
        <dbReference type="ARBA" id="ARBA00023015"/>
    </source>
</evidence>
<dbReference type="FunFam" id="1.10.10.60:FF:000009">
    <property type="entry name" value="transcription factor MYB1R1"/>
    <property type="match status" value="1"/>
</dbReference>
<dbReference type="GO" id="GO:0009723">
    <property type="term" value="P:response to ethylene"/>
    <property type="evidence" value="ECO:0007669"/>
    <property type="project" value="TreeGrafter"/>
</dbReference>
<feature type="compositionally biased region" description="Basic residues" evidence="7">
    <location>
        <begin position="79"/>
        <end position="89"/>
    </location>
</feature>
<dbReference type="PROSITE" id="PS50158">
    <property type="entry name" value="ZF_CCHC"/>
    <property type="match status" value="1"/>
</dbReference>
<dbReference type="Pfam" id="PF00249">
    <property type="entry name" value="Myb_DNA-binding"/>
    <property type="match status" value="1"/>
</dbReference>
<dbReference type="PROSITE" id="PS51294">
    <property type="entry name" value="HTH_MYB"/>
    <property type="match status" value="1"/>
</dbReference>
<dbReference type="Gene3D" id="1.10.10.60">
    <property type="entry name" value="Homeodomain-like"/>
    <property type="match status" value="1"/>
</dbReference>
<feature type="domain" description="Myb-like" evidence="8">
    <location>
        <begin position="84"/>
        <end position="136"/>
    </location>
</feature>
<evidence type="ECO:0000256" key="3">
    <source>
        <dbReference type="ARBA" id="ARBA00023125"/>
    </source>
</evidence>
<keyword evidence="6" id="KW-0863">Zinc-finger</keyword>
<dbReference type="InterPro" id="IPR001005">
    <property type="entry name" value="SANT/Myb"/>
</dbReference>
<evidence type="ECO:0000259" key="11">
    <source>
        <dbReference type="PROSITE" id="PS51294"/>
    </source>
</evidence>
<dbReference type="InterPro" id="IPR009057">
    <property type="entry name" value="Homeodomain-like_sf"/>
</dbReference>
<dbReference type="PROSITE" id="PS51293">
    <property type="entry name" value="SANT"/>
    <property type="match status" value="1"/>
</dbReference>
<evidence type="ECO:0000259" key="9">
    <source>
        <dbReference type="PROSITE" id="PS50158"/>
    </source>
</evidence>
<dbReference type="InterPro" id="IPR001878">
    <property type="entry name" value="Znf_CCHC"/>
</dbReference>
<evidence type="ECO:0000256" key="6">
    <source>
        <dbReference type="PROSITE-ProRule" id="PRU00047"/>
    </source>
</evidence>
<keyword evidence="4" id="KW-0804">Transcription</keyword>
<keyword evidence="3" id="KW-0238">DNA-binding</keyword>
<comment type="caution">
    <text evidence="12">The sequence shown here is derived from an EMBL/GenBank/DDBJ whole genome shotgun (WGS) entry which is preliminary data.</text>
</comment>
<keyword evidence="2" id="KW-0805">Transcription regulation</keyword>
<evidence type="ECO:0000256" key="5">
    <source>
        <dbReference type="ARBA" id="ARBA00023242"/>
    </source>
</evidence>
<evidence type="ECO:0000259" key="10">
    <source>
        <dbReference type="PROSITE" id="PS51293"/>
    </source>
</evidence>
<dbReference type="NCBIfam" id="TIGR01557">
    <property type="entry name" value="myb_SHAQKYF"/>
    <property type="match status" value="1"/>
</dbReference>
<proteinExistence type="predicted"/>
<dbReference type="GO" id="GO:0006355">
    <property type="term" value="P:regulation of DNA-templated transcription"/>
    <property type="evidence" value="ECO:0007669"/>
    <property type="project" value="UniProtKB-ARBA"/>
</dbReference>
<dbReference type="GO" id="GO:0009739">
    <property type="term" value="P:response to gibberellin"/>
    <property type="evidence" value="ECO:0007669"/>
    <property type="project" value="TreeGrafter"/>
</dbReference>
<reference evidence="12 13" key="1">
    <citation type="journal article" date="2019" name="Genome Biol. Evol.">
        <title>The Rhododendron genome and chromosomal organization provide insight into shared whole-genome duplications across the heath family (Ericaceae).</title>
        <authorList>
            <person name="Soza V.L."/>
            <person name="Lindsley D."/>
            <person name="Waalkes A."/>
            <person name="Ramage E."/>
            <person name="Patwardhan R.P."/>
            <person name="Burton J.N."/>
            <person name="Adey A."/>
            <person name="Kumar A."/>
            <person name="Qiu R."/>
            <person name="Shendure J."/>
            <person name="Hall B."/>
        </authorList>
    </citation>
    <scope>NUCLEOTIDE SEQUENCE [LARGE SCALE GENOMIC DNA]</scope>
    <source>
        <strain evidence="12">RSF 1966-606</strain>
    </source>
</reference>
<name>A0A6A4MG23_9ERIC</name>
<evidence type="ECO:0008006" key="14">
    <source>
        <dbReference type="Google" id="ProtNLM"/>
    </source>
</evidence>
<feature type="domain" description="HTH myb-type" evidence="11">
    <location>
        <begin position="84"/>
        <end position="140"/>
    </location>
</feature>
<dbReference type="AlphaFoldDB" id="A0A6A4MG23"/>
<dbReference type="InterPro" id="IPR017930">
    <property type="entry name" value="Myb_dom"/>
</dbReference>
<dbReference type="GO" id="GO:0008270">
    <property type="term" value="F:zinc ion binding"/>
    <property type="evidence" value="ECO:0007669"/>
    <property type="project" value="UniProtKB-KW"/>
</dbReference>
<evidence type="ECO:0000256" key="4">
    <source>
        <dbReference type="ARBA" id="ARBA00023163"/>
    </source>
</evidence>
<dbReference type="OrthoDB" id="118550at2759"/>
<keyword evidence="13" id="KW-1185">Reference proteome</keyword>
<organism evidence="12 13">
    <name type="scientific">Rhododendron williamsianum</name>
    <dbReference type="NCBI Taxonomy" id="262921"/>
    <lineage>
        <taxon>Eukaryota</taxon>
        <taxon>Viridiplantae</taxon>
        <taxon>Streptophyta</taxon>
        <taxon>Embryophyta</taxon>
        <taxon>Tracheophyta</taxon>
        <taxon>Spermatophyta</taxon>
        <taxon>Magnoliopsida</taxon>
        <taxon>eudicotyledons</taxon>
        <taxon>Gunneridae</taxon>
        <taxon>Pentapetalae</taxon>
        <taxon>asterids</taxon>
        <taxon>Ericales</taxon>
        <taxon>Ericaceae</taxon>
        <taxon>Ericoideae</taxon>
        <taxon>Rhodoreae</taxon>
        <taxon>Rhododendron</taxon>
    </lineage>
</organism>